<comment type="caution">
    <text evidence="2">The sequence shown here is derived from an EMBL/GenBank/DDBJ whole genome shotgun (WGS) entry which is preliminary data.</text>
</comment>
<feature type="domain" description="Reverse transcriptase" evidence="1">
    <location>
        <begin position="125"/>
        <end position="400"/>
    </location>
</feature>
<organism evidence="2 3">
    <name type="scientific">Lasius niger</name>
    <name type="common">Black garden ant</name>
    <dbReference type="NCBI Taxonomy" id="67767"/>
    <lineage>
        <taxon>Eukaryota</taxon>
        <taxon>Metazoa</taxon>
        <taxon>Ecdysozoa</taxon>
        <taxon>Arthropoda</taxon>
        <taxon>Hexapoda</taxon>
        <taxon>Insecta</taxon>
        <taxon>Pterygota</taxon>
        <taxon>Neoptera</taxon>
        <taxon>Endopterygota</taxon>
        <taxon>Hymenoptera</taxon>
        <taxon>Apocrita</taxon>
        <taxon>Aculeata</taxon>
        <taxon>Formicoidea</taxon>
        <taxon>Formicidae</taxon>
        <taxon>Formicinae</taxon>
        <taxon>Lasius</taxon>
        <taxon>Lasius</taxon>
    </lineage>
</organism>
<evidence type="ECO:0000313" key="2">
    <source>
        <dbReference type="EMBL" id="KMQ86682.1"/>
    </source>
</evidence>
<name>A0A0J7K8L7_LASNI</name>
<dbReference type="AlphaFoldDB" id="A0A0J7K8L7"/>
<dbReference type="OrthoDB" id="7687051at2759"/>
<dbReference type="CDD" id="cd01650">
    <property type="entry name" value="RT_nLTR_like"/>
    <property type="match status" value="1"/>
</dbReference>
<dbReference type="SUPFAM" id="SSF56672">
    <property type="entry name" value="DNA/RNA polymerases"/>
    <property type="match status" value="1"/>
</dbReference>
<dbReference type="GO" id="GO:0071897">
    <property type="term" value="P:DNA biosynthetic process"/>
    <property type="evidence" value="ECO:0007669"/>
    <property type="project" value="UniProtKB-ARBA"/>
</dbReference>
<dbReference type="InterPro" id="IPR000477">
    <property type="entry name" value="RT_dom"/>
</dbReference>
<dbReference type="InterPro" id="IPR043502">
    <property type="entry name" value="DNA/RNA_pol_sf"/>
</dbReference>
<protein>
    <submittedName>
        <fullName evidence="2">R2 protein</fullName>
    </submittedName>
</protein>
<dbReference type="Proteomes" id="UP000036403">
    <property type="component" value="Unassembled WGS sequence"/>
</dbReference>
<dbReference type="PANTHER" id="PTHR19446">
    <property type="entry name" value="REVERSE TRANSCRIPTASES"/>
    <property type="match status" value="1"/>
</dbReference>
<gene>
    <name evidence="2" type="ORF">RF55_14276</name>
</gene>
<dbReference type="PROSITE" id="PS50878">
    <property type="entry name" value="RT_POL"/>
    <property type="match status" value="1"/>
</dbReference>
<keyword evidence="3" id="KW-1185">Reference proteome</keyword>
<sequence length="693" mass="79208">MANHNQRKKFDYARCQELYDKCPKKLVDWAITNKFTTSTPTLPEAEDIQNLYNDLWSREEQRAPFSQREANQANDETILAPIVLEEVLQRMRKIKSESAAGPDNIKKVHLKKAGTLYVLAKLYNVLLAAEYYPNRWKTNRTTLIPKDNKDSNDVKNWRPITIGSLLGRIFSGILDARMSSQVKQTARQKGFTKEDGCKANINLLEAALFRMKTDERGVITIVDIAKAFDTVPHSAIHQSLRKKGIPTSLANYVREMYSGCNTRIRARNDKAIEIELKRGVKQGDPLSPLLFNLTIDPIIEEINKNTTGIKIQEQNLSILVFAYDVVLLAKDKLEAKRQIKKLYTFLENLEMELSINECSTFEIKSAHKTWYMRDPGIMVQNQPIPYSGPEQAIVYLGAKLKPWSGFQKAANAETIVKSVANAGSLKLKQHQKINLIRTYLLPRFIHELIASSPPTSILIKIDHEIKQIIKRILHLHPSTTDGLIYSSKSHGGLGIARIEIIVKLASLRSGIKLKYSEDPVLRETIDELEGRYRKYATFLQIPWPATLEQIEEARKKIKRSETEKWEQLVSQGQGVKELRKDKIGNAWLYDPSLLKLSRFLDALRLRTNTFGVRVALRRANPDINHICRQCAGQPETLGHVLENCTHTKPQRIRRHDEIKNYLAHKLARTYAVFTEPTVKVANELKKPDLVVKD</sequence>
<dbReference type="Pfam" id="PF00078">
    <property type="entry name" value="RVT_1"/>
    <property type="match status" value="1"/>
</dbReference>
<evidence type="ECO:0000313" key="3">
    <source>
        <dbReference type="Proteomes" id="UP000036403"/>
    </source>
</evidence>
<dbReference type="EMBL" id="LBMM01011704">
    <property type="protein sequence ID" value="KMQ86682.1"/>
    <property type="molecule type" value="Genomic_DNA"/>
</dbReference>
<dbReference type="PaxDb" id="67767-A0A0J7K8L7"/>
<proteinExistence type="predicted"/>
<accession>A0A0J7K8L7</accession>
<dbReference type="STRING" id="67767.A0A0J7K8L7"/>
<reference evidence="2 3" key="1">
    <citation type="submission" date="2015-04" db="EMBL/GenBank/DDBJ databases">
        <title>Lasius niger genome sequencing.</title>
        <authorList>
            <person name="Konorov E.A."/>
            <person name="Nikitin M.A."/>
            <person name="Kirill M.V."/>
            <person name="Chang P."/>
        </authorList>
    </citation>
    <scope>NUCLEOTIDE SEQUENCE [LARGE SCALE GENOMIC DNA]</scope>
    <source>
        <tissue evidence="2">Whole</tissue>
    </source>
</reference>
<evidence type="ECO:0000259" key="1">
    <source>
        <dbReference type="PROSITE" id="PS50878"/>
    </source>
</evidence>